<evidence type="ECO:0000256" key="1">
    <source>
        <dbReference type="ARBA" id="ARBA00022722"/>
    </source>
</evidence>
<keyword evidence="6" id="KW-0269">Exonuclease</keyword>
<dbReference type="PANTHER" id="PTHR30591:SF1">
    <property type="entry name" value="RECBCD ENZYME SUBUNIT RECC"/>
    <property type="match status" value="1"/>
</dbReference>
<dbReference type="Gene3D" id="3.90.320.10">
    <property type="match status" value="1"/>
</dbReference>
<keyword evidence="13" id="KW-1185">Reference proteome</keyword>
<feature type="domain" description="ATP-dependent helicase/deoxyribonuclease subunit B N-terminal" evidence="11">
    <location>
        <begin position="22"/>
        <end position="259"/>
    </location>
</feature>
<dbReference type="RefSeq" id="WP_156807103.1">
    <property type="nucleotide sequence ID" value="NZ_JBHSOJ010000015.1"/>
</dbReference>
<dbReference type="Pfam" id="PF21445">
    <property type="entry name" value="ADDB_N"/>
    <property type="match status" value="1"/>
</dbReference>
<evidence type="ECO:0000256" key="9">
    <source>
        <dbReference type="ARBA" id="ARBA00023204"/>
    </source>
</evidence>
<dbReference type="InterPro" id="IPR011604">
    <property type="entry name" value="PDDEXK-like_dom_sf"/>
</dbReference>
<dbReference type="PANTHER" id="PTHR30591">
    <property type="entry name" value="RECBCD ENZYME SUBUNIT RECC"/>
    <property type="match status" value="1"/>
</dbReference>
<comment type="caution">
    <text evidence="12">The sequence shown here is derived from an EMBL/GenBank/DDBJ whole genome shotgun (WGS) entry which is preliminary data.</text>
</comment>
<dbReference type="Proteomes" id="UP001596110">
    <property type="component" value="Unassembled WGS sequence"/>
</dbReference>
<keyword evidence="8" id="KW-0238">DNA-binding</keyword>
<dbReference type="SUPFAM" id="SSF52980">
    <property type="entry name" value="Restriction endonuclease-like"/>
    <property type="match status" value="1"/>
</dbReference>
<keyword evidence="3" id="KW-0227">DNA damage</keyword>
<dbReference type="InterPro" id="IPR014141">
    <property type="entry name" value="DNA_helicase_suRexB"/>
</dbReference>
<dbReference type="InterPro" id="IPR011335">
    <property type="entry name" value="Restrct_endonuc-II-like"/>
</dbReference>
<reference evidence="13" key="1">
    <citation type="journal article" date="2019" name="Int. J. Syst. Evol. Microbiol.">
        <title>The Global Catalogue of Microorganisms (GCM) 10K type strain sequencing project: providing services to taxonomists for standard genome sequencing and annotation.</title>
        <authorList>
            <consortium name="The Broad Institute Genomics Platform"/>
            <consortium name="The Broad Institute Genome Sequencing Center for Infectious Disease"/>
            <person name="Wu L."/>
            <person name="Ma J."/>
        </authorList>
    </citation>
    <scope>NUCLEOTIDE SEQUENCE [LARGE SCALE GENOMIC DNA]</scope>
    <source>
        <strain evidence="13">DT43</strain>
    </source>
</reference>
<keyword evidence="2" id="KW-0547">Nucleotide-binding</keyword>
<keyword evidence="1" id="KW-0540">Nuclease</keyword>
<proteinExistence type="predicted"/>
<dbReference type="Gene3D" id="3.40.50.300">
    <property type="entry name" value="P-loop containing nucleotide triphosphate hydrolases"/>
    <property type="match status" value="4"/>
</dbReference>
<dbReference type="Pfam" id="PF12705">
    <property type="entry name" value="PDDEXK_1"/>
    <property type="match status" value="1"/>
</dbReference>
<evidence type="ECO:0000256" key="8">
    <source>
        <dbReference type="ARBA" id="ARBA00023125"/>
    </source>
</evidence>
<keyword evidence="9" id="KW-0234">DNA repair</keyword>
<organism evidence="12 13">
    <name type="scientific">Streptococcus caledonicus</name>
    <dbReference type="NCBI Taxonomy" id="2614158"/>
    <lineage>
        <taxon>Bacteria</taxon>
        <taxon>Bacillati</taxon>
        <taxon>Bacillota</taxon>
        <taxon>Bacilli</taxon>
        <taxon>Lactobacillales</taxon>
        <taxon>Streptococcaceae</taxon>
        <taxon>Streptococcus</taxon>
    </lineage>
</organism>
<accession>A0ABW0UBQ3</accession>
<evidence type="ECO:0000259" key="11">
    <source>
        <dbReference type="Pfam" id="PF21445"/>
    </source>
</evidence>
<protein>
    <submittedName>
        <fullName evidence="12">ATP-dependent nuclease subunit B</fullName>
    </submittedName>
</protein>
<sequence length="1096" mass="124936">MKLLYTDIKQDLTIILTREAQKFAEAGKRVFYIAPNSLSFEKEKKVLANLPQGASFRITVTRFGQMARYFLLNKALPRESLDEMGLTMIFYRALSRFDEGDLQIYGKLKKDIQFIKQLVDLYQEMKSSNMSPIDLEGLDNQAKRSDLLKIFIAVEDLLRQHDFDNQTNLSHFAQEIKSGLLDGALSEMVVIIDGFSRFSAEEEQLVNLLHQKGVELVIGTYMSQKAYAANFSVGNSYQASIDFIRSLAKAYATKPIYLPSEDVSETAFSRLSRLVECQHDFTETDEVFLEEDKAAITIWEVVNQREEIAQVAKRIRYLLSKGVRYKDIWVLLGDVESYQLQVAKIFDKFDIPFYIGKAESMSTHPLVNIIDALCRLKRYNYRAEDLLNLIKSGLFGSFSQKSIDRFEQYVRYADVTGFNKFNRDFTANILLRTEEHEDGTTAKIYRYDLEQINSMRRQLMTALTGLLSAKKQKGKNLLTKLSHFFETIQLMSNLSVLTEEVDAKERDQHEQVWGTFSKLLEQFYQIFGEDSLSVEEFLSVLTSGMMAAQYRTVPATVDVVTVKSYDLIEPHSAPYVFALGLTQANFPKLTVNQSLLSDEERGHLNEVTGDSAKFDIASHENLKKNHFTALSLYHSATKALVLSSPELSGDGSSDLSPYLKELKALGVPSEERGLHFEAKGEKIGHYKDVLATALAINRGELDRKLTKEEQTFWSVAVRYLRQKLQEKALLIPTVLEEVKTTRVSPEVMEVRFPLEEPIHLSISGLSTYYNNQYLYFIRYVLGLEEKISIHPDASIHGQYLHRVMERLLSEAPASEDFDGALEKAIAETNEEPSFAFTYSDDDQESQLARSILEDVARSTASLFKNERQLDILSQEERFSFDIGSEVKVNGIIDRVDRLSDGSLGVVDYKSSEIKFDLERFYNGLNSQLVTYLQALKERYGIETEQLFGAMYLHMKSPSVKMSDLKAPEDILTQHLTSLTYQGLFAKGEKAHLAEGPYSLTNQLYDKAEIETLLAYNQQLFQEATTGIRSGSFAINPYTSDLKSVQGEQLKNITHFEADRHMLTHARRLKKLPRKGRGIDRTQALSLMGIEEEENDF</sequence>
<evidence type="ECO:0000313" key="13">
    <source>
        <dbReference type="Proteomes" id="UP001596110"/>
    </source>
</evidence>
<keyword evidence="7" id="KW-0067">ATP-binding</keyword>
<evidence type="ECO:0000256" key="4">
    <source>
        <dbReference type="ARBA" id="ARBA00022801"/>
    </source>
</evidence>
<evidence type="ECO:0000259" key="10">
    <source>
        <dbReference type="Pfam" id="PF12705"/>
    </source>
</evidence>
<evidence type="ECO:0000313" key="12">
    <source>
        <dbReference type="EMBL" id="MFC5630428.1"/>
    </source>
</evidence>
<dbReference type="InterPro" id="IPR049035">
    <property type="entry name" value="ADDB_N"/>
</dbReference>
<evidence type="ECO:0000256" key="5">
    <source>
        <dbReference type="ARBA" id="ARBA00022806"/>
    </source>
</evidence>
<evidence type="ECO:0000256" key="7">
    <source>
        <dbReference type="ARBA" id="ARBA00022840"/>
    </source>
</evidence>
<keyword evidence="5" id="KW-0347">Helicase</keyword>
<keyword evidence="4" id="KW-0378">Hydrolase</keyword>
<dbReference type="InterPro" id="IPR038726">
    <property type="entry name" value="PDDEXK_AddAB-type"/>
</dbReference>
<feature type="domain" description="PD-(D/E)XK endonuclease-like" evidence="10">
    <location>
        <begin position="759"/>
        <end position="1037"/>
    </location>
</feature>
<name>A0ABW0UBQ3_9STRE</name>
<dbReference type="SUPFAM" id="SSF52540">
    <property type="entry name" value="P-loop containing nucleoside triphosphate hydrolases"/>
    <property type="match status" value="1"/>
</dbReference>
<dbReference type="NCBIfam" id="TIGR02774">
    <property type="entry name" value="rexB_recomb"/>
    <property type="match status" value="1"/>
</dbReference>
<evidence type="ECO:0000256" key="3">
    <source>
        <dbReference type="ARBA" id="ARBA00022763"/>
    </source>
</evidence>
<dbReference type="EMBL" id="JBHSOJ010000015">
    <property type="protein sequence ID" value="MFC5630428.1"/>
    <property type="molecule type" value="Genomic_DNA"/>
</dbReference>
<gene>
    <name evidence="12" type="primary">rexB</name>
    <name evidence="12" type="ORF">ACFPQ3_02180</name>
</gene>
<evidence type="ECO:0000256" key="6">
    <source>
        <dbReference type="ARBA" id="ARBA00022839"/>
    </source>
</evidence>
<dbReference type="InterPro" id="IPR027417">
    <property type="entry name" value="P-loop_NTPase"/>
</dbReference>
<evidence type="ECO:0000256" key="2">
    <source>
        <dbReference type="ARBA" id="ARBA00022741"/>
    </source>
</evidence>